<dbReference type="KEGG" id="sjp:SJA_C1-26300"/>
<keyword evidence="4" id="KW-0238">DNA-binding</keyword>
<feature type="domain" description="Peptidase S24/S26A/S26B/S26C" evidence="6">
    <location>
        <begin position="94"/>
        <end position="213"/>
    </location>
</feature>
<dbReference type="HOGENOM" id="CLU_066192_1_2_5"/>
<dbReference type="InterPro" id="IPR015927">
    <property type="entry name" value="Peptidase_S24_S26A/B/C"/>
</dbReference>
<keyword evidence="3" id="KW-0805">Transcription regulation</keyword>
<proteinExistence type="predicted"/>
<keyword evidence="8" id="KW-1185">Reference proteome</keyword>
<dbReference type="InterPro" id="IPR036286">
    <property type="entry name" value="LexA/Signal_pep-like_sf"/>
</dbReference>
<dbReference type="EMBL" id="AP010803">
    <property type="protein sequence ID" value="BAI97464.1"/>
    <property type="molecule type" value="Genomic_DNA"/>
</dbReference>
<dbReference type="CDD" id="cd06529">
    <property type="entry name" value="S24_LexA-like"/>
    <property type="match status" value="1"/>
</dbReference>
<dbReference type="AlphaFoldDB" id="D4Z4D2"/>
<gene>
    <name evidence="7" type="ordered locus">SJA_C1-26300</name>
</gene>
<keyword evidence="1" id="KW-0645">Protease</keyword>
<dbReference type="GO" id="GO:0003677">
    <property type="term" value="F:DNA binding"/>
    <property type="evidence" value="ECO:0007669"/>
    <property type="project" value="UniProtKB-KW"/>
</dbReference>
<evidence type="ECO:0000256" key="4">
    <source>
        <dbReference type="ARBA" id="ARBA00023125"/>
    </source>
</evidence>
<dbReference type="eggNOG" id="COG2932">
    <property type="taxonomic scope" value="Bacteria"/>
</dbReference>
<dbReference type="InterPro" id="IPR019756">
    <property type="entry name" value="Pept_S26A_signal_pept_1_Ser-AS"/>
</dbReference>
<dbReference type="Pfam" id="PF00717">
    <property type="entry name" value="Peptidase_S24"/>
    <property type="match status" value="1"/>
</dbReference>
<reference evidence="7 8" key="1">
    <citation type="journal article" date="2010" name="J. Bacteriol.">
        <title>Complete genome sequence of the representative gamma-hexachlorocyclohexane-degrading bacterium Sphingobium japonicum UT26.</title>
        <authorList>
            <person name="Nagata Y."/>
            <person name="Ohtsubo Y."/>
            <person name="Endo R."/>
            <person name="Ichikawa N."/>
            <person name="Ankai A."/>
            <person name="Oguchi A."/>
            <person name="Fukui S."/>
            <person name="Fujita N."/>
            <person name="Tsuda M."/>
        </authorList>
    </citation>
    <scope>NUCLEOTIDE SEQUENCE [LARGE SCALE GENOMIC DNA]</scope>
    <source>
        <strain evidence="8">DSM 16413 / CCM 7287 / MTCC 6362 / UT26 / NBRC 101211 / UT26S</strain>
    </source>
</reference>
<dbReference type="PANTHER" id="PTHR40661">
    <property type="match status" value="1"/>
</dbReference>
<keyword evidence="2" id="KW-0378">Hydrolase</keyword>
<dbReference type="GO" id="GO:0004252">
    <property type="term" value="F:serine-type endopeptidase activity"/>
    <property type="evidence" value="ECO:0007669"/>
    <property type="project" value="InterPro"/>
</dbReference>
<dbReference type="GeneID" id="29274184"/>
<dbReference type="RefSeq" id="WP_013040815.1">
    <property type="nucleotide sequence ID" value="NC_014006.1"/>
</dbReference>
<name>D4Z4D2_SPHIU</name>
<dbReference type="PROSITE" id="PS00501">
    <property type="entry name" value="SPASE_I_1"/>
    <property type="match status" value="1"/>
</dbReference>
<evidence type="ECO:0000259" key="6">
    <source>
        <dbReference type="Pfam" id="PF00717"/>
    </source>
</evidence>
<dbReference type="InterPro" id="IPR039418">
    <property type="entry name" value="LexA-like"/>
</dbReference>
<dbReference type="Gene3D" id="2.10.109.10">
    <property type="entry name" value="Umud Fragment, subunit A"/>
    <property type="match status" value="1"/>
</dbReference>
<dbReference type="STRING" id="452662.SJA_C1-26300"/>
<evidence type="ECO:0000313" key="8">
    <source>
        <dbReference type="Proteomes" id="UP000007753"/>
    </source>
</evidence>
<dbReference type="Proteomes" id="UP000007753">
    <property type="component" value="Chromosome 1"/>
</dbReference>
<dbReference type="PANTHER" id="PTHR40661:SF3">
    <property type="entry name" value="FELS-1 PROPHAGE TRANSCRIPTIONAL REGULATOR"/>
    <property type="match status" value="1"/>
</dbReference>
<dbReference type="eggNOG" id="COG1513">
    <property type="taxonomic scope" value="Bacteria"/>
</dbReference>
<keyword evidence="5" id="KW-0804">Transcription</keyword>
<dbReference type="GO" id="GO:0006508">
    <property type="term" value="P:proteolysis"/>
    <property type="evidence" value="ECO:0007669"/>
    <property type="project" value="UniProtKB-KW"/>
</dbReference>
<evidence type="ECO:0000256" key="2">
    <source>
        <dbReference type="ARBA" id="ARBA00022801"/>
    </source>
</evidence>
<evidence type="ECO:0000256" key="5">
    <source>
        <dbReference type="ARBA" id="ARBA00023163"/>
    </source>
</evidence>
<evidence type="ECO:0000313" key="7">
    <source>
        <dbReference type="EMBL" id="BAI97464.1"/>
    </source>
</evidence>
<evidence type="ECO:0000256" key="1">
    <source>
        <dbReference type="ARBA" id="ARBA00022670"/>
    </source>
</evidence>
<protein>
    <submittedName>
        <fullName evidence="7">Putative phage repressor</fullName>
    </submittedName>
</protein>
<evidence type="ECO:0000256" key="3">
    <source>
        <dbReference type="ARBA" id="ARBA00023015"/>
    </source>
</evidence>
<accession>D4Z4D2</accession>
<sequence>MMEDVRALLDEKIAQSKATYSDISRLIGRNPAYIQQFIKRGTPRRLDEQDRRTIARFLGISEHLLSGLPLEGAEPAPPSKPARSVSVPRLSLGASAGAGALDIDESASDSVAIDSRWLQEIGVRPPYVSIIRVDGESMTPTLNHGDEIMVDHSDNMSRLRDGIYVLRLDDVLLVKRVAMGLRRDEFSILSDNSLYPNRTNVNPELVTIVGRVVWSGRILR</sequence>
<dbReference type="SUPFAM" id="SSF51306">
    <property type="entry name" value="LexA/Signal peptidase"/>
    <property type="match status" value="1"/>
</dbReference>
<organism evidence="7 8">
    <name type="scientific">Sphingobium indicum (strain DSM 16413 / CCM 7287 / MTCC 6362 / UT26 / NBRC 101211 / UT26S)</name>
    <name type="common">Sphingobium japonicum</name>
    <dbReference type="NCBI Taxonomy" id="452662"/>
    <lineage>
        <taxon>Bacteria</taxon>
        <taxon>Pseudomonadati</taxon>
        <taxon>Pseudomonadota</taxon>
        <taxon>Alphaproteobacteria</taxon>
        <taxon>Sphingomonadales</taxon>
        <taxon>Sphingomonadaceae</taxon>
        <taxon>Sphingobium</taxon>
    </lineage>
</organism>
<dbReference type="GO" id="GO:0016020">
    <property type="term" value="C:membrane"/>
    <property type="evidence" value="ECO:0007669"/>
    <property type="project" value="InterPro"/>
</dbReference>